<organism evidence="1 2">
    <name type="scientific">Panagrolaimus sp. PS1159</name>
    <dbReference type="NCBI Taxonomy" id="55785"/>
    <lineage>
        <taxon>Eukaryota</taxon>
        <taxon>Metazoa</taxon>
        <taxon>Ecdysozoa</taxon>
        <taxon>Nematoda</taxon>
        <taxon>Chromadorea</taxon>
        <taxon>Rhabditida</taxon>
        <taxon>Tylenchina</taxon>
        <taxon>Panagrolaimomorpha</taxon>
        <taxon>Panagrolaimoidea</taxon>
        <taxon>Panagrolaimidae</taxon>
        <taxon>Panagrolaimus</taxon>
    </lineage>
</organism>
<name>A0AC35G544_9BILA</name>
<evidence type="ECO:0000313" key="1">
    <source>
        <dbReference type="Proteomes" id="UP000887580"/>
    </source>
</evidence>
<dbReference type="Proteomes" id="UP000887580">
    <property type="component" value="Unplaced"/>
</dbReference>
<evidence type="ECO:0000313" key="2">
    <source>
        <dbReference type="WBParaSite" id="PS1159_v2.g24181.t1"/>
    </source>
</evidence>
<dbReference type="WBParaSite" id="PS1159_v2.g24181.t1">
    <property type="protein sequence ID" value="PS1159_v2.g24181.t1"/>
    <property type="gene ID" value="PS1159_v2.g24181"/>
</dbReference>
<protein>
    <submittedName>
        <fullName evidence="2">Lipid-binding serum glycoprotein C-terminal domain-containing protein</fullName>
    </submittedName>
</protein>
<reference evidence="2" key="1">
    <citation type="submission" date="2022-11" db="UniProtKB">
        <authorList>
            <consortium name="WormBaseParasite"/>
        </authorList>
    </citation>
    <scope>IDENTIFICATION</scope>
</reference>
<sequence length="132" mass="14650">MVSYFIILLANVFISFLFVDGSADLGVNLGSKAAGKLATHCLNYALRQPRQLKLNLQTGVTPYFNKIAHVSSKTKLSLKNFTVNFDNDMVELSLYDVTLKSTSEINLLPLPFLFGEDTAHLHAEVGKKFVKL</sequence>
<accession>A0AC35G544</accession>
<proteinExistence type="predicted"/>